<evidence type="ECO:0000256" key="2">
    <source>
        <dbReference type="SAM" id="Phobius"/>
    </source>
</evidence>
<dbReference type="InterPro" id="IPR006530">
    <property type="entry name" value="YD"/>
</dbReference>
<evidence type="ECO:0000256" key="1">
    <source>
        <dbReference type="ARBA" id="ARBA00022737"/>
    </source>
</evidence>
<dbReference type="InterPro" id="IPR022385">
    <property type="entry name" value="Rhs_assc_core"/>
</dbReference>
<dbReference type="OrthoDB" id="9771173at2"/>
<feature type="domain" description="DUF6531" evidence="3">
    <location>
        <begin position="741"/>
        <end position="813"/>
    </location>
</feature>
<dbReference type="NCBIfam" id="TIGR01643">
    <property type="entry name" value="YD_repeat_2x"/>
    <property type="match status" value="6"/>
</dbReference>
<feature type="domain" description="Teneurin-like YD-shell" evidence="4">
    <location>
        <begin position="2009"/>
        <end position="2278"/>
    </location>
</feature>
<dbReference type="Gene3D" id="2.180.10.10">
    <property type="entry name" value="RHS repeat-associated core"/>
    <property type="match status" value="3"/>
</dbReference>
<evidence type="ECO:0000313" key="6">
    <source>
        <dbReference type="Proteomes" id="UP000182569"/>
    </source>
</evidence>
<feature type="domain" description="Teneurin-like YD-shell" evidence="4">
    <location>
        <begin position="1876"/>
        <end position="1989"/>
    </location>
</feature>
<protein>
    <submittedName>
        <fullName evidence="5">Sugar-binding protein</fullName>
    </submittedName>
</protein>
<dbReference type="SUPFAM" id="SSF69279">
    <property type="entry name" value="Phage tail proteins"/>
    <property type="match status" value="1"/>
</dbReference>
<dbReference type="Gene3D" id="3.55.50.10">
    <property type="entry name" value="Baseplate protein-like domains"/>
    <property type="match status" value="1"/>
</dbReference>
<dbReference type="NCBIfam" id="TIGR03696">
    <property type="entry name" value="Rhs_assc_core"/>
    <property type="match status" value="1"/>
</dbReference>
<organism evidence="5 6">
    <name type="scientific">Clostridium estertheticum subsp. estertheticum</name>
    <dbReference type="NCBI Taxonomy" id="1552"/>
    <lineage>
        <taxon>Bacteria</taxon>
        <taxon>Bacillati</taxon>
        <taxon>Bacillota</taxon>
        <taxon>Clostridia</taxon>
        <taxon>Eubacteriales</taxon>
        <taxon>Clostridiaceae</taxon>
        <taxon>Clostridium</taxon>
    </lineage>
</organism>
<sequence length="2455" mass="279802">MILTYKELKIDIPYDAVQVENIEVKQAINDHGYLKLNLLIEEGKISEYINKNITDEKVIVEIDSQNMKKTLFIGKISEVHMSYESNLHIMEIRCISYTNDFDIKKNSRTFCNLGMTYKDVIAKVLESYPGASFKDEVTQGALIEDFLLQYEETDWQFLKRLASHFNAVLISECTIDYGRFYFGLPMINKSEKIILEEYEVTKDIDTYNKRDALGLKENFLQEYIAWDIISDKDFELGEQVVLNNVACKVAQIHTEVSKEEIKNIYTMVLERGIRTVYKTNHKIFGMSIPAIIKEVKGNNVKVHFTIDPVYEEFSNQKYFTYAIESSSWYCMPEKESEVHIYFPTNDEKEAIAIHAVRSNGENAQYASKIQDPDIKSFSNPSGSEMKLTPSDMNFKADDSGSVALNLAQSGDVSLTGKNINFTATENLELGMRNGDGDTPALRPETIQISAKSKIEMSKGGTLGLQITDQTFLQGPKIICEGSIKDVVPLPEGIANRDKGDAELINKINAQAKYATEQKIQEAKSKMGFGLVAAVIGVVAIAVAAVVIVGTGGLALGPIVALVGGATAVLAGVSEMAQGSTSYSKAQSGDFSDTGNFLLDTVCRGNKTLYNIVKYGSVMVAAISIAVLTGGAGSFLVKKLAVDMGGDVAINAIMDYAQDGVLNNSLTSYADSAIMSGGLSCVNMGMMNKLEKFEIGCKNLGRIRNVSDVAFNAAGEIATTGDANITGIILKKYIGNKLCFSDPVDGATGSLYIPATDIVLPDIHEEFKIERKYESVNTRTGSLGMGWTTNFESYLYLENELVNVLCTDGHVETFTEVDGIFINDKGGATVYTLKCHDDSWIFKSYADKKTYKYNNLGNLISITDKHENELSITYIGENIDTLTTFSNYKLFFTYKEGKVIQIKDELNRIVQYKYEGQYLTEVVHVDRGITRYTYNENGFINSITDQNGQTYTKNFFDIRGRVTKQDFPNGDTCNITYDDAEREVTFYYLQSQRTEKTRFNKDGLITHLFYEDGTTEEYNYDDYQNKIYTKDRNGFETYKEYNAFGSLLKETLPNGLSTEYVYDEEQNLIKQADNNGKENIYVHDNEGNLIEEKTKISVGQWKIEGYTYDSYGRILTKTDGNKNTSKYEYDLESEDQDKQGKDPVIVTTNSNYVYRYEYDEVGRNTSIETDYGTIEFGYNNLNYVSEIKDGNGNKTTKSYDKMGNLIRVETPNGGNYSYKYDHMDRLLAIKDPMGSIEKNIRDSEGNIIKEVNPNYFDEDLQNGLGIEYVYDKDNRKIKTLYPDGGVERFVLDPSGNVIKHIGPEYYNAKIDDGLGYSYIYDSMNRLASIINEEGILDKTFEYDLHGNIIKEIDNEGNSTLFKYDLLCNLIEKRVAVEKEKYNLTCYYYDENSNKILEKHGTDLVNKEEYCNYYHEIYFEYDKENRLIEVKDKHGAKARYKYDSLNNKIYESFKINDTTEKIVHYNYDKAGNLVEKKEEIDGKFISPENKDKNIWAITKYEYDKNGNTTKIITPKGFEIGRVYDVIDRVIEQYEKDDLNNIFRSHVYKYDKASNIIALSEYSGKDARLINKKYSSENDYNIKALDRYEKVKENKKLLKDLKFEEDKKSKTYTYDSQDRLTHFKNISGNTTRLIYDKNDRIIKQILPEQYDEITDDGLGTTYVYNLKGQVIQVKNALGETVTRNTYDPKGNMETSIDGENNKVEYTYTLLGQIKDIVTPNSRKENKKAQSYKYDARGNITGITEGNGNQTSYMLDDWGRITQIVIPEGGTEKYTYDYAGNIITTTDANGGTITYSYNSLGQVSEIKDQEGNSEFFYYDEEGNLSKQQDRNENIVDRIYNIDKNIVSVKAYKNHKKTIEEISKEQKILNIIDQRFNYNEDGTLKNAYTGNMLYEYSFNDEGMLESKSASGKTLLNYAYDKNNNIKTIKDITGKSSIYSYDAANRVKEIKDNNENTVVDYAYFKNDNIKSINYGNGLKTKYSYDGDGNVESLVTVTSTGEVLVDYNYAYDLNGNRIEKVSSKHKNHYTYDSMNRLKDSSYDGRQESFTYDKVGNRLTKTTNDITDNYIYNVKNQLKELHQDSCTNHFTYDKQGNTIKEESNLGVNTFEYNTLNQQVKAITKEGNTLISRYDTEGLRGEIEENEKLTRFIFHKENVLVETDKDYNCISRFIRGYEVVAADIANGDLGSNRYYYTQDEQGSTVFITDKEQQIKNEYCYDAFGNLLESTEDVHNRITYTGQQFDGITQQYYLRARFYNPVIGRFTQEDVYRGDGLNLYSYCGNNPVGYFDPSGYAKCPTGSNKETNFDEYSYNKKYNQTSKDGDRGQWTGERAESKYIPSSEKIKKELEKYGLNGIQYRNGEVDFTDVSWANVNINGMSGGIGKNNDARRYNFKAAYKELSAKTGILPYDLETLVKKNKLTWHECNDMKTMQLVPTSLNSYFGHSGGIGEINMIFDLLEGKIE</sequence>
<dbReference type="InterPro" id="IPR056823">
    <property type="entry name" value="TEN-like_YD-shell"/>
</dbReference>
<keyword evidence="2" id="KW-0472">Membrane</keyword>
<name>A0A1J0GG11_9CLOT</name>
<evidence type="ECO:0000259" key="3">
    <source>
        <dbReference type="Pfam" id="PF20148"/>
    </source>
</evidence>
<evidence type="ECO:0000313" key="5">
    <source>
        <dbReference type="EMBL" id="APC40305.1"/>
    </source>
</evidence>
<feature type="domain" description="Teneurin-like YD-shell" evidence="4">
    <location>
        <begin position="1691"/>
        <end position="1846"/>
    </location>
</feature>
<keyword evidence="6" id="KW-1185">Reference proteome</keyword>
<dbReference type="InterPro" id="IPR045351">
    <property type="entry name" value="DUF6531"/>
</dbReference>
<dbReference type="KEGG" id="ceu:A7L45_09615"/>
<dbReference type="RefSeq" id="WP_071612597.1">
    <property type="nucleotide sequence ID" value="NZ_CP015756.1"/>
</dbReference>
<dbReference type="PANTHER" id="PTHR32305">
    <property type="match status" value="1"/>
</dbReference>
<keyword evidence="2" id="KW-1133">Transmembrane helix</keyword>
<dbReference type="Pfam" id="PF12639">
    <property type="entry name" value="Colicin-DNase"/>
    <property type="match status" value="1"/>
</dbReference>
<proteinExistence type="predicted"/>
<reference evidence="6" key="1">
    <citation type="journal article" date="2016" name="Front. Microbiol.">
        <title>Complete Genome Sequence of Clostridium estertheticum DSM 8809, a Microbe Identified in Spoiled Vacuum Packed Beef.</title>
        <authorList>
            <person name="Yu Z."/>
            <person name="Gunn L."/>
            <person name="Brennan E."/>
            <person name="Reid R."/>
            <person name="Wall P.G."/>
            <person name="Gaora O.P."/>
            <person name="Hurley D."/>
            <person name="Bolton D."/>
            <person name="Fanning S."/>
        </authorList>
    </citation>
    <scope>NUCLEOTIDE SEQUENCE [LARGE SCALE GENOMIC DNA]</scope>
    <source>
        <strain evidence="6">DSM 8809</strain>
    </source>
</reference>
<gene>
    <name evidence="5" type="ORF">A7L45_09615</name>
</gene>
<dbReference type="STRING" id="1552.A7L45_09615"/>
<dbReference type="InterPro" id="IPR050708">
    <property type="entry name" value="T6SS_VgrG/RHS"/>
</dbReference>
<dbReference type="PANTHER" id="PTHR32305:SF15">
    <property type="entry name" value="PROTEIN RHSA-RELATED"/>
    <property type="match status" value="1"/>
</dbReference>
<keyword evidence="1" id="KW-0677">Repeat</keyword>
<feature type="transmembrane region" description="Helical" evidence="2">
    <location>
        <begin position="554"/>
        <end position="572"/>
    </location>
</feature>
<keyword evidence="2" id="KW-0812">Transmembrane</keyword>
<dbReference type="EMBL" id="CP015756">
    <property type="protein sequence ID" value="APC40305.1"/>
    <property type="molecule type" value="Genomic_DNA"/>
</dbReference>
<accession>A0A1J0GG11</accession>
<feature type="domain" description="Teneurin-like YD-shell" evidence="4">
    <location>
        <begin position="1147"/>
        <end position="1285"/>
    </location>
</feature>
<evidence type="ECO:0000259" key="4">
    <source>
        <dbReference type="Pfam" id="PF25023"/>
    </source>
</evidence>
<dbReference type="Pfam" id="PF25023">
    <property type="entry name" value="TEN_YD-shell"/>
    <property type="match status" value="4"/>
</dbReference>
<feature type="transmembrane region" description="Helical" evidence="2">
    <location>
        <begin position="614"/>
        <end position="636"/>
    </location>
</feature>
<dbReference type="Proteomes" id="UP000182569">
    <property type="component" value="Chromosome"/>
</dbReference>
<feature type="transmembrane region" description="Helical" evidence="2">
    <location>
        <begin position="527"/>
        <end position="548"/>
    </location>
</feature>
<dbReference type="Pfam" id="PF20148">
    <property type="entry name" value="DUF6531"/>
    <property type="match status" value="1"/>
</dbReference>